<dbReference type="CDD" id="cd02440">
    <property type="entry name" value="AdoMet_MTases"/>
    <property type="match status" value="1"/>
</dbReference>
<dbReference type="Gene3D" id="3.40.50.150">
    <property type="entry name" value="Vaccinia Virus protein VP39"/>
    <property type="match status" value="1"/>
</dbReference>
<feature type="domain" description="MRNA cap 0 methyltransferase" evidence="9">
    <location>
        <begin position="152"/>
        <end position="410"/>
    </location>
</feature>
<comment type="catalytic activity">
    <reaction evidence="7">
        <text>a 5'-end (5'-triphosphoguanosine)-ribonucleoside in mRNA + S-adenosyl-L-methionine = a 5'-end (N(7)-methyl 5'-triphosphoguanosine)-ribonucleoside in mRNA + S-adenosyl-L-homocysteine</text>
        <dbReference type="Rhea" id="RHEA:67008"/>
        <dbReference type="Rhea" id="RHEA-COMP:17166"/>
        <dbReference type="Rhea" id="RHEA-COMP:17167"/>
        <dbReference type="ChEBI" id="CHEBI:57856"/>
        <dbReference type="ChEBI" id="CHEBI:59789"/>
        <dbReference type="ChEBI" id="CHEBI:156461"/>
        <dbReference type="ChEBI" id="CHEBI:167617"/>
        <dbReference type="EC" id="2.1.1.56"/>
    </reaction>
</comment>
<keyword evidence="4" id="KW-0949">S-adenosyl-L-methionine</keyword>
<evidence type="ECO:0000256" key="4">
    <source>
        <dbReference type="ARBA" id="ARBA00022691"/>
    </source>
</evidence>
<reference evidence="10" key="1">
    <citation type="submission" date="2024-01" db="EMBL/GenBank/DDBJ databases">
        <title>GRCr8: a new rat reference genome assembly contstructed from accurate long reads and long range scaffolding.</title>
        <authorList>
            <person name="Doris P.A."/>
            <person name="Kalbfleisch T."/>
            <person name="Li K."/>
            <person name="Howe K."/>
            <person name="Wood J."/>
        </authorList>
    </citation>
    <scope>NUCLEOTIDE SEQUENCE [LARGE SCALE GENOMIC DNA]</scope>
    <source>
        <strain evidence="10">Brown Norway</strain>
    </source>
</reference>
<dbReference type="InterPro" id="IPR029063">
    <property type="entry name" value="SAM-dependent_MTases_sf"/>
</dbReference>
<feature type="compositionally biased region" description="Polar residues" evidence="8">
    <location>
        <begin position="14"/>
        <end position="29"/>
    </location>
</feature>
<dbReference type="SUPFAM" id="SSF53335">
    <property type="entry name" value="S-adenosyl-L-methionine-dependent methyltransferases"/>
    <property type="match status" value="1"/>
</dbReference>
<proteinExistence type="evidence at protein level"/>
<dbReference type="EC" id="2.1.1.56" evidence="1"/>
<keyword evidence="11" id="KW-1185">Reference proteome</keyword>
<evidence type="ECO:0000256" key="3">
    <source>
        <dbReference type="ARBA" id="ARBA00022679"/>
    </source>
</evidence>
<name>A0ABK0L512_RAT</name>
<dbReference type="Ensembl" id="ENSRNOT00000123574.1">
    <property type="protein sequence ID" value="ENSRNOP00000104622.1"/>
    <property type="gene ID" value="ENSRNOG00000016698.8"/>
</dbReference>
<keyword evidence="12" id="KW-1267">Proteomics identification</keyword>
<dbReference type="Pfam" id="PF03291">
    <property type="entry name" value="mRNA_G-N7_MeTrfase"/>
    <property type="match status" value="1"/>
</dbReference>
<evidence type="ECO:0000313" key="10">
    <source>
        <dbReference type="Ensembl" id="ENSRNOP00000104622.1"/>
    </source>
</evidence>
<reference evidence="10" key="3">
    <citation type="submission" date="2025-09" db="UniProtKB">
        <authorList>
            <consortium name="Ensembl"/>
        </authorList>
    </citation>
    <scope>IDENTIFICATION</scope>
    <source>
        <strain evidence="10">Brown Norway</strain>
    </source>
</reference>
<feature type="compositionally biased region" description="Basic and acidic residues" evidence="8">
    <location>
        <begin position="65"/>
        <end position="93"/>
    </location>
</feature>
<evidence type="ECO:0007829" key="12">
    <source>
        <dbReference type="PeptideAtlas" id="A0ABK0L512"/>
    </source>
</evidence>
<protein>
    <recommendedName>
        <fullName evidence="1">mRNA (guanine-N(7))-methyltransferase</fullName>
        <ecNumber evidence="1">2.1.1.56</ecNumber>
    </recommendedName>
</protein>
<dbReference type="GeneTree" id="ENSGT00390000002368"/>
<dbReference type="PANTHER" id="PTHR12189">
    <property type="entry name" value="MRNA GUANINE-7- METHYLTRANSFERASE"/>
    <property type="match status" value="1"/>
</dbReference>
<organism evidence="10 11">
    <name type="scientific">Rattus norvegicus</name>
    <name type="common">Rat</name>
    <dbReference type="NCBI Taxonomy" id="10116"/>
    <lineage>
        <taxon>Eukaryota</taxon>
        <taxon>Metazoa</taxon>
        <taxon>Chordata</taxon>
        <taxon>Craniata</taxon>
        <taxon>Vertebrata</taxon>
        <taxon>Euteleostomi</taxon>
        <taxon>Mammalia</taxon>
        <taxon>Eutheria</taxon>
        <taxon>Euarchontoglires</taxon>
        <taxon>Glires</taxon>
        <taxon>Rodentia</taxon>
        <taxon>Myomorpha</taxon>
        <taxon>Muroidea</taxon>
        <taxon>Muridae</taxon>
        <taxon>Murinae</taxon>
        <taxon>Rattus</taxon>
    </lineage>
</organism>
<dbReference type="PANTHER" id="PTHR12189:SF2">
    <property type="entry name" value="MRNA CAP GUANINE-N7 METHYLTRANSFERASE"/>
    <property type="match status" value="1"/>
</dbReference>
<evidence type="ECO:0000256" key="1">
    <source>
        <dbReference type="ARBA" id="ARBA00011926"/>
    </source>
</evidence>
<evidence type="ECO:0000313" key="11">
    <source>
        <dbReference type="Proteomes" id="UP000002494"/>
    </source>
</evidence>
<gene>
    <name evidence="10" type="primary">Rnmt</name>
</gene>
<dbReference type="Proteomes" id="UP000002494">
    <property type="component" value="Chromosome 18"/>
</dbReference>
<evidence type="ECO:0000256" key="7">
    <source>
        <dbReference type="ARBA" id="ARBA00044712"/>
    </source>
</evidence>
<feature type="region of interest" description="Disordered" evidence="8">
    <location>
        <begin position="1"/>
        <end position="119"/>
    </location>
</feature>
<evidence type="ECO:0000259" key="9">
    <source>
        <dbReference type="PROSITE" id="PS51562"/>
    </source>
</evidence>
<keyword evidence="5" id="KW-0694">RNA-binding</keyword>
<evidence type="ECO:0000256" key="2">
    <source>
        <dbReference type="ARBA" id="ARBA00022603"/>
    </source>
</evidence>
<keyword evidence="2" id="KW-0489">Methyltransferase</keyword>
<reference evidence="10" key="2">
    <citation type="submission" date="2025-08" db="UniProtKB">
        <authorList>
            <consortium name="Ensembl"/>
        </authorList>
    </citation>
    <scope>IDENTIFICATION</scope>
    <source>
        <strain evidence="10">Brown Norway</strain>
    </source>
</reference>
<dbReference type="InterPro" id="IPR004971">
    <property type="entry name" value="mRNA_G-N7_MeTrfase_dom"/>
</dbReference>
<evidence type="ECO:0000256" key="8">
    <source>
        <dbReference type="SAM" id="MobiDB-lite"/>
    </source>
</evidence>
<feature type="compositionally biased region" description="Polar residues" evidence="8">
    <location>
        <begin position="49"/>
        <end position="58"/>
    </location>
</feature>
<accession>A0ABK0L512</accession>
<evidence type="ECO:0000256" key="5">
    <source>
        <dbReference type="ARBA" id="ARBA00022884"/>
    </source>
</evidence>
<dbReference type="PROSITE" id="PS51562">
    <property type="entry name" value="RNA_CAP0_MT"/>
    <property type="match status" value="1"/>
</dbReference>
<dbReference type="InterPro" id="IPR039753">
    <property type="entry name" value="RG7MT1"/>
</dbReference>
<dbReference type="RGD" id="1309242">
    <property type="gene designation" value="Rnmt"/>
</dbReference>
<keyword evidence="6" id="KW-0507">mRNA processing</keyword>
<evidence type="ECO:0000256" key="6">
    <source>
        <dbReference type="ARBA" id="ARBA00023042"/>
    </source>
</evidence>
<keyword evidence="3" id="KW-0808">Transferase</keyword>
<keyword evidence="6" id="KW-0506">mRNA capping</keyword>
<sequence>MESSVKASVDSETESSPGVNETAAASGQRLSEKTRQQADQPKTQDDLVEQNSSYVQDSPSKKRKLDVEIILDEKHSEDDGGASKRSKLERGGGSEDEPSPGGLTERKRKLQPQDALETQTRKFQKLEEGHSSAVAAHYNELQEVGLVKRSQSRIFYLRNFNNWIKSILIEKVRQRKNRDITVLDLGCGKGGDLLKWRKGRISRLVCADIADISMKQCQQRYEDMKCRRDNEYIFSAEFITADCSKELLVEKFHDPEMYFDICSCQFACHYSFESLEQADMMLRNACGRLNPGGYFIGTTPNSFELIRRLEASETESFGNEIYTVKFQKKGNYPLFGCKYDFNLEGVVDVPEFLVYFPLLTEMAKKYNMKLIYKKTFLEFYEEKIKNNENKMLLKRMQALESYPANENSKLASEKAGDYAHAAEYMKNSQVRLPLVSSGFYSQREAAFTWFLPLRSSSERSASEQPSILPGGADHPETFDSRLFIFIVSSKCVGCSTESSV</sequence>